<evidence type="ECO:0000256" key="2">
    <source>
        <dbReference type="ARBA" id="ARBA00022603"/>
    </source>
</evidence>
<dbReference type="PROSITE" id="PS51679">
    <property type="entry name" value="SAM_MT_C5"/>
    <property type="match status" value="1"/>
</dbReference>
<evidence type="ECO:0000313" key="7">
    <source>
        <dbReference type="EMBL" id="BCZ88177.1"/>
    </source>
</evidence>
<dbReference type="AlphaFoldDB" id="A0AAD1P023"/>
<dbReference type="GO" id="GO:0044027">
    <property type="term" value="P:negative regulation of gene expression via chromosomal CpG island methylation"/>
    <property type="evidence" value="ECO:0007669"/>
    <property type="project" value="TreeGrafter"/>
</dbReference>
<evidence type="ECO:0000256" key="5">
    <source>
        <dbReference type="ARBA" id="ARBA00022747"/>
    </source>
</evidence>
<dbReference type="GO" id="GO:0003886">
    <property type="term" value="F:DNA (cytosine-5-)-methyltransferase activity"/>
    <property type="evidence" value="ECO:0007669"/>
    <property type="project" value="UniProtKB-EC"/>
</dbReference>
<comment type="similarity">
    <text evidence="6">Belongs to the class I-like SAM-binding methyltransferase superfamily. C5-methyltransferase family.</text>
</comment>
<sequence>MGVVSLFTGAGGLDWGFHTLGFEVLAALDIKRDAAETFHTNFGIAVCDRPFLTRGCYSVCDISESAVHGGLPTPSIVIGGPPCQDFSVMRGVEQERGGIKTLRGKLYLQFARYLAVLKPLAFVFENVPGLLSSNSGRDISAILEDITNLELLPNQWIRQYEAEPNRTPPPPEDLLSEARRGEIPSYHIVFSGVVDASWHGVPQRRKRLIIIGFRRDLAVRMDHILAIEEALAGSPVLRKYPLTSLEALEGATLPELRDVYREIVAEYNGLFSGNDPVDDYLRLHKGDPRDPLFDQALEEHRAAIRLLGWEGTSLTVAPPDAFPDGSHALPRERPAVLARMHQIPPGENHEIVRGTEHEVEGRGFSLIYRRLHPLLPAYTVVAHGGGGTWGYHYRRSRSRLTNRERARLQSFPDTFQFVGKTSEVRSQIGEAVPPLLSLRIAEAVNNVLEDVGEAEPAP</sequence>
<name>A0AAD1P023_THETH</name>
<geneLocation type="plasmid" evidence="7 8">
    <name>pAA1-1c</name>
</geneLocation>
<keyword evidence="4 6" id="KW-0949">S-adenosyl-L-methionine</keyword>
<evidence type="ECO:0000256" key="3">
    <source>
        <dbReference type="ARBA" id="ARBA00022679"/>
    </source>
</evidence>
<dbReference type="Pfam" id="PF00145">
    <property type="entry name" value="DNA_methylase"/>
    <property type="match status" value="3"/>
</dbReference>
<dbReference type="Gene3D" id="3.90.120.10">
    <property type="entry name" value="DNA Methylase, subunit A, domain 2"/>
    <property type="match status" value="1"/>
</dbReference>
<dbReference type="Gene3D" id="3.40.50.150">
    <property type="entry name" value="Vaccinia Virus protein VP39"/>
    <property type="match status" value="1"/>
</dbReference>
<dbReference type="GO" id="GO:0003677">
    <property type="term" value="F:DNA binding"/>
    <property type="evidence" value="ECO:0007669"/>
    <property type="project" value="TreeGrafter"/>
</dbReference>
<dbReference type="EMBL" id="AP024928">
    <property type="protein sequence ID" value="BCZ88177.1"/>
    <property type="molecule type" value="Genomic_DNA"/>
</dbReference>
<dbReference type="PANTHER" id="PTHR10629">
    <property type="entry name" value="CYTOSINE-SPECIFIC METHYLTRANSFERASE"/>
    <property type="match status" value="1"/>
</dbReference>
<reference evidence="7" key="1">
    <citation type="submission" date="2021-07" db="EMBL/GenBank/DDBJ databases">
        <title>Complete genome sequences of four Thermus thermophilus strains isolated from Arima Hot Spring in Japan.</title>
        <authorList>
            <person name="Tomariguchi N."/>
            <person name="Ueno Y."/>
            <person name="Miyazaki K."/>
        </authorList>
    </citation>
    <scope>NUCLEOTIDE SEQUENCE</scope>
    <source>
        <strain evidence="7">AA1-1</strain>
        <plasmid evidence="7">pAA1-1c</plasmid>
    </source>
</reference>
<dbReference type="GO" id="GO:0032259">
    <property type="term" value="P:methylation"/>
    <property type="evidence" value="ECO:0007669"/>
    <property type="project" value="UniProtKB-KW"/>
</dbReference>
<evidence type="ECO:0000256" key="4">
    <source>
        <dbReference type="ARBA" id="ARBA00022691"/>
    </source>
</evidence>
<feature type="active site" evidence="6">
    <location>
        <position position="83"/>
    </location>
</feature>
<dbReference type="SUPFAM" id="SSF53335">
    <property type="entry name" value="S-adenosyl-L-methionine-dependent methyltransferases"/>
    <property type="match status" value="1"/>
</dbReference>
<dbReference type="InterPro" id="IPR029063">
    <property type="entry name" value="SAM-dependent_MTases_sf"/>
</dbReference>
<keyword evidence="7" id="KW-0614">Plasmid</keyword>
<dbReference type="InterPro" id="IPR050390">
    <property type="entry name" value="C5-Methyltransferase"/>
</dbReference>
<dbReference type="PRINTS" id="PR00105">
    <property type="entry name" value="C5METTRFRASE"/>
</dbReference>
<dbReference type="REBASE" id="515506">
    <property type="entry name" value="M.TthAA11ORF23590P"/>
</dbReference>
<gene>
    <name evidence="7" type="ORF">TthAA11_23590</name>
</gene>
<keyword evidence="3 6" id="KW-0808">Transferase</keyword>
<dbReference type="RefSeq" id="WP_223969423.1">
    <property type="nucleotide sequence ID" value="NZ_AP024928.1"/>
</dbReference>
<dbReference type="EC" id="2.1.1.37" evidence="1"/>
<dbReference type="PANTHER" id="PTHR10629:SF52">
    <property type="entry name" value="DNA (CYTOSINE-5)-METHYLTRANSFERASE 1"/>
    <property type="match status" value="1"/>
</dbReference>
<keyword evidence="5" id="KW-0680">Restriction system</keyword>
<keyword evidence="2 6" id="KW-0489">Methyltransferase</keyword>
<accession>A0AAD1P023</accession>
<dbReference type="InterPro" id="IPR001525">
    <property type="entry name" value="C5_MeTfrase"/>
</dbReference>
<evidence type="ECO:0000256" key="1">
    <source>
        <dbReference type="ARBA" id="ARBA00011975"/>
    </source>
</evidence>
<dbReference type="Proteomes" id="UP000825379">
    <property type="component" value="Plasmid pAA1-1c"/>
</dbReference>
<protein>
    <recommendedName>
        <fullName evidence="1">DNA (cytosine-5-)-methyltransferase</fullName>
        <ecNumber evidence="1">2.1.1.37</ecNumber>
    </recommendedName>
</protein>
<dbReference type="GO" id="GO:0009307">
    <property type="term" value="P:DNA restriction-modification system"/>
    <property type="evidence" value="ECO:0007669"/>
    <property type="project" value="UniProtKB-KW"/>
</dbReference>
<evidence type="ECO:0000256" key="6">
    <source>
        <dbReference type="PROSITE-ProRule" id="PRU01016"/>
    </source>
</evidence>
<dbReference type="PROSITE" id="PS00094">
    <property type="entry name" value="C5_MTASE_1"/>
    <property type="match status" value="1"/>
</dbReference>
<dbReference type="InterPro" id="IPR018117">
    <property type="entry name" value="C5_DNA_meth_AS"/>
</dbReference>
<organism evidence="7 8">
    <name type="scientific">Thermus thermophilus</name>
    <dbReference type="NCBI Taxonomy" id="274"/>
    <lineage>
        <taxon>Bacteria</taxon>
        <taxon>Thermotogati</taxon>
        <taxon>Deinococcota</taxon>
        <taxon>Deinococci</taxon>
        <taxon>Thermales</taxon>
        <taxon>Thermaceae</taxon>
        <taxon>Thermus</taxon>
    </lineage>
</organism>
<proteinExistence type="inferred from homology"/>
<evidence type="ECO:0000313" key="8">
    <source>
        <dbReference type="Proteomes" id="UP000825379"/>
    </source>
</evidence>